<keyword evidence="4" id="KW-1133">Transmembrane helix</keyword>
<name>A0A134AB99_9FIRM</name>
<dbReference type="NCBIfam" id="TIGR02532">
    <property type="entry name" value="IV_pilin_GFxxxE"/>
    <property type="match status" value="1"/>
</dbReference>
<evidence type="ECO:0000313" key="7">
    <source>
        <dbReference type="Proteomes" id="UP000070442"/>
    </source>
</evidence>
<dbReference type="PANTHER" id="PTHR30093:SF44">
    <property type="entry name" value="TYPE II SECRETION SYSTEM CORE PROTEIN G"/>
    <property type="match status" value="1"/>
</dbReference>
<keyword evidence="3" id="KW-0812">Transmembrane</keyword>
<dbReference type="InterPro" id="IPR012902">
    <property type="entry name" value="N_methyl_site"/>
</dbReference>
<dbReference type="Pfam" id="PF07963">
    <property type="entry name" value="N_methyl"/>
    <property type="match status" value="1"/>
</dbReference>
<comment type="subcellular location">
    <subcellularLocation>
        <location evidence="1">Membrane</location>
        <topology evidence="1">Single-pass membrane protein</topology>
    </subcellularLocation>
</comment>
<comment type="caution">
    <text evidence="6">The sequence shown here is derived from an EMBL/GenBank/DDBJ whole genome shotgun (WGS) entry which is preliminary data.</text>
</comment>
<keyword evidence="7" id="KW-1185">Reference proteome</keyword>
<evidence type="ECO:0000256" key="1">
    <source>
        <dbReference type="ARBA" id="ARBA00004167"/>
    </source>
</evidence>
<evidence type="ECO:0000256" key="3">
    <source>
        <dbReference type="ARBA" id="ARBA00022692"/>
    </source>
</evidence>
<reference evidence="7" key="1">
    <citation type="submission" date="2016-01" db="EMBL/GenBank/DDBJ databases">
        <authorList>
            <person name="Mitreva M."/>
            <person name="Pepin K.H."/>
            <person name="Mihindukulasuriya K.A."/>
            <person name="Fulton R."/>
            <person name="Fronick C."/>
            <person name="O'Laughlin M."/>
            <person name="Miner T."/>
            <person name="Herter B."/>
            <person name="Rosa B.A."/>
            <person name="Cordes M."/>
            <person name="Tomlinson C."/>
            <person name="Wollam A."/>
            <person name="Palsikar V.B."/>
            <person name="Mardis E.R."/>
            <person name="Wilson R.K."/>
        </authorList>
    </citation>
    <scope>NUCLEOTIDE SEQUENCE [LARGE SCALE GENOMIC DNA]</scope>
    <source>
        <strain evidence="7">DNF00729</strain>
    </source>
</reference>
<dbReference type="GO" id="GO:0015628">
    <property type="term" value="P:protein secretion by the type II secretion system"/>
    <property type="evidence" value="ECO:0007669"/>
    <property type="project" value="InterPro"/>
</dbReference>
<evidence type="ECO:0000256" key="4">
    <source>
        <dbReference type="ARBA" id="ARBA00022989"/>
    </source>
</evidence>
<dbReference type="PROSITE" id="PS00409">
    <property type="entry name" value="PROKAR_NTER_METHYL"/>
    <property type="match status" value="1"/>
</dbReference>
<dbReference type="EMBL" id="LSDG01000045">
    <property type="protein sequence ID" value="KXB64994.1"/>
    <property type="molecule type" value="Genomic_DNA"/>
</dbReference>
<dbReference type="OrthoDB" id="1699047at2"/>
<evidence type="ECO:0000313" key="6">
    <source>
        <dbReference type="EMBL" id="KXB64994.1"/>
    </source>
</evidence>
<evidence type="ECO:0000256" key="2">
    <source>
        <dbReference type="ARBA" id="ARBA00022481"/>
    </source>
</evidence>
<accession>A0A134AB99</accession>
<proteinExistence type="predicted"/>
<keyword evidence="5" id="KW-0472">Membrane</keyword>
<keyword evidence="2" id="KW-0488">Methylation</keyword>
<dbReference type="Gene3D" id="3.30.700.10">
    <property type="entry name" value="Glycoprotein, Type 4 Pilin"/>
    <property type="match status" value="1"/>
</dbReference>
<dbReference type="GO" id="GO:0015627">
    <property type="term" value="C:type II protein secretion system complex"/>
    <property type="evidence" value="ECO:0007669"/>
    <property type="project" value="InterPro"/>
</dbReference>
<dbReference type="InterPro" id="IPR000983">
    <property type="entry name" value="Bac_GSPG_pilin"/>
</dbReference>
<dbReference type="PANTHER" id="PTHR30093">
    <property type="entry name" value="GENERAL SECRETION PATHWAY PROTEIN G"/>
    <property type="match status" value="1"/>
</dbReference>
<dbReference type="SUPFAM" id="SSF54523">
    <property type="entry name" value="Pili subunits"/>
    <property type="match status" value="1"/>
</dbReference>
<dbReference type="AlphaFoldDB" id="A0A134AB99"/>
<evidence type="ECO:0000256" key="5">
    <source>
        <dbReference type="ARBA" id="ARBA00023136"/>
    </source>
</evidence>
<dbReference type="PRINTS" id="PR00813">
    <property type="entry name" value="BCTERIALGSPG"/>
</dbReference>
<dbReference type="STRING" id="755172.HMPREF1863_01500"/>
<dbReference type="PATRIC" id="fig|755172.3.peg.1462"/>
<sequence length="122" mass="13345">MMKKKGFTLIELIIVIAILALLIAIAIPKYQQSNLSAQATTHNANVRAIKNAAILYSVDNPDTTSIPMNKLQPYLESKKLPKPAKALGKGEFSVTLQDGQVIVHPGPVKVQDKKLVEDNDQQ</sequence>
<organism evidence="6 7">
    <name type="scientific">Aedoeadaptatus coxii</name>
    <dbReference type="NCBI Taxonomy" id="755172"/>
    <lineage>
        <taxon>Bacteria</taxon>
        <taxon>Bacillati</taxon>
        <taxon>Bacillota</taxon>
        <taxon>Tissierellia</taxon>
        <taxon>Tissierellales</taxon>
        <taxon>Peptoniphilaceae</taxon>
        <taxon>Aedoeadaptatus</taxon>
    </lineage>
</organism>
<dbReference type="GO" id="GO:0016020">
    <property type="term" value="C:membrane"/>
    <property type="evidence" value="ECO:0007669"/>
    <property type="project" value="UniProtKB-SubCell"/>
</dbReference>
<gene>
    <name evidence="6" type="ORF">HMPREF1863_01500</name>
</gene>
<dbReference type="InterPro" id="IPR045584">
    <property type="entry name" value="Pilin-like"/>
</dbReference>
<protein>
    <submittedName>
        <fullName evidence="6">Prepilin-type cleavage/methylation protein</fullName>
    </submittedName>
</protein>
<dbReference type="Proteomes" id="UP000070442">
    <property type="component" value="Unassembled WGS sequence"/>
</dbReference>